<name>A0AAV9V125_9PEZI</name>
<keyword evidence="3" id="KW-1185">Reference proteome</keyword>
<evidence type="ECO:0000313" key="2">
    <source>
        <dbReference type="EMBL" id="KAK6353309.1"/>
    </source>
</evidence>
<evidence type="ECO:0008006" key="4">
    <source>
        <dbReference type="Google" id="ProtNLM"/>
    </source>
</evidence>
<feature type="compositionally biased region" description="Basic and acidic residues" evidence="1">
    <location>
        <begin position="577"/>
        <end position="591"/>
    </location>
</feature>
<accession>A0AAV9V125</accession>
<dbReference type="Proteomes" id="UP001375240">
    <property type="component" value="Unassembled WGS sequence"/>
</dbReference>
<evidence type="ECO:0000313" key="3">
    <source>
        <dbReference type="Proteomes" id="UP001375240"/>
    </source>
</evidence>
<dbReference type="Gene3D" id="1.10.246.220">
    <property type="match status" value="1"/>
</dbReference>
<feature type="region of interest" description="Disordered" evidence="1">
    <location>
        <begin position="1"/>
        <end position="80"/>
    </location>
</feature>
<dbReference type="CDD" id="cd11660">
    <property type="entry name" value="SANT_TRF"/>
    <property type="match status" value="1"/>
</dbReference>
<feature type="compositionally biased region" description="Polar residues" evidence="1">
    <location>
        <begin position="446"/>
        <end position="464"/>
    </location>
</feature>
<proteinExistence type="predicted"/>
<feature type="compositionally biased region" description="Basic and acidic residues" evidence="1">
    <location>
        <begin position="467"/>
        <end position="483"/>
    </location>
</feature>
<dbReference type="AlphaFoldDB" id="A0AAV9V125"/>
<feature type="region of interest" description="Disordered" evidence="1">
    <location>
        <begin position="399"/>
        <end position="602"/>
    </location>
</feature>
<organism evidence="2 3">
    <name type="scientific">Orbilia brochopaga</name>
    <dbReference type="NCBI Taxonomy" id="3140254"/>
    <lineage>
        <taxon>Eukaryota</taxon>
        <taxon>Fungi</taxon>
        <taxon>Dikarya</taxon>
        <taxon>Ascomycota</taxon>
        <taxon>Pezizomycotina</taxon>
        <taxon>Orbiliomycetes</taxon>
        <taxon>Orbiliales</taxon>
        <taxon>Orbiliaceae</taxon>
        <taxon>Orbilia</taxon>
    </lineage>
</organism>
<sequence length="709" mass="79319">MARAAARQVSPSLGGDDERSPMVEGTDSEDPDSVQMEEDDDDGFVDNEMDDVEGSPSIDLESVDNGATQSEADPGPSPHVVLGNLDDLNELSGRLIKSYLKEFPAAGSNFEKRQNEKRRDDYYASFKLVADSYNGGLRCIDLGSIAGILGIENELDKVLWKANLAALTHMICRGREKGDYYPFGGWEHAFIHSGGCSFMDDDNNADLLIAWRTQLYIRGLADVPMSETSPDKLLLGIFFDSETESLADSATSFDSKLHGAHLRGWQSHDGPPPAEYHEQFIKHVKHLRTLTKDSERAAIRTNALINAFPYQGFLVVFLDWLRVATVKLAASHPSLEQLVLIADAEKENLEAFRRNIQMLSSTPQRETAQAEQTSARQHSKSSRFDPRVVDGIAEMKRGASLIPPSSSLRKATSSTTAAPRKDPAHRGVQNAPSDRSESVRYPSLAVTGSTSTPQPNGWTINNLLDITKIDNKENQGPKKRYNESQEGARSVTPFDEAEELVRPTSDPKPAERPAADENDQDVPMGGDEDDEDEFEEMRRREHRPPPPVNRTAEPGPSRPTNRITKEQNRARATIPREIARRNDNDAQRDDGDILSPPRPISTGRRLRRVWSPEDVEKLIGAIRDVGVSWAYIRDYYFTDMWSNVDIKDKARNLKFDMVKNLNEHEYLPTNFEHVSLGTTYIERLAKQGIVYVDGERTIQSRTYAAGRRN</sequence>
<feature type="compositionally biased region" description="Polar residues" evidence="1">
    <location>
        <begin position="358"/>
        <end position="376"/>
    </location>
</feature>
<reference evidence="2 3" key="1">
    <citation type="submission" date="2019-10" db="EMBL/GenBank/DDBJ databases">
        <authorList>
            <person name="Palmer J.M."/>
        </authorList>
    </citation>
    <scope>NUCLEOTIDE SEQUENCE [LARGE SCALE GENOMIC DNA]</scope>
    <source>
        <strain evidence="2 3">TWF696</strain>
    </source>
</reference>
<dbReference type="EMBL" id="JAVHNQ010000003">
    <property type="protein sequence ID" value="KAK6353309.1"/>
    <property type="molecule type" value="Genomic_DNA"/>
</dbReference>
<comment type="caution">
    <text evidence="2">The sequence shown here is derived from an EMBL/GenBank/DDBJ whole genome shotgun (WGS) entry which is preliminary data.</text>
</comment>
<feature type="region of interest" description="Disordered" evidence="1">
    <location>
        <begin position="358"/>
        <end position="387"/>
    </location>
</feature>
<gene>
    <name evidence="2" type="ORF">TWF696_005281</name>
</gene>
<feature type="compositionally biased region" description="Acidic residues" evidence="1">
    <location>
        <begin position="516"/>
        <end position="535"/>
    </location>
</feature>
<evidence type="ECO:0000256" key="1">
    <source>
        <dbReference type="SAM" id="MobiDB-lite"/>
    </source>
</evidence>
<feature type="compositionally biased region" description="Polar residues" evidence="1">
    <location>
        <begin position="403"/>
        <end position="417"/>
    </location>
</feature>
<feature type="compositionally biased region" description="Acidic residues" evidence="1">
    <location>
        <begin position="26"/>
        <end position="53"/>
    </location>
</feature>
<protein>
    <recommendedName>
        <fullName evidence="4">Myb-like domain-containing protein</fullName>
    </recommendedName>
</protein>